<evidence type="ECO:0000313" key="1">
    <source>
        <dbReference type="EMBL" id="HIT38226.1"/>
    </source>
</evidence>
<proteinExistence type="predicted"/>
<gene>
    <name evidence="1" type="ORF">IAB59_07115</name>
</gene>
<name>A0A9D1GCB8_9FIRM</name>
<reference evidence="1" key="1">
    <citation type="submission" date="2020-10" db="EMBL/GenBank/DDBJ databases">
        <authorList>
            <person name="Gilroy R."/>
        </authorList>
    </citation>
    <scope>NUCLEOTIDE SEQUENCE</scope>
    <source>
        <strain evidence="1">CHK195-26880</strain>
    </source>
</reference>
<dbReference type="Proteomes" id="UP000886833">
    <property type="component" value="Unassembled WGS sequence"/>
</dbReference>
<accession>A0A9D1GCB8</accession>
<protein>
    <submittedName>
        <fullName evidence="1">Uncharacterized protein</fullName>
    </submittedName>
</protein>
<reference evidence="1" key="2">
    <citation type="journal article" date="2021" name="PeerJ">
        <title>Extensive microbial diversity within the chicken gut microbiome revealed by metagenomics and culture.</title>
        <authorList>
            <person name="Gilroy R."/>
            <person name="Ravi A."/>
            <person name="Getino M."/>
            <person name="Pursley I."/>
            <person name="Horton D.L."/>
            <person name="Alikhan N.F."/>
            <person name="Baker D."/>
            <person name="Gharbi K."/>
            <person name="Hall N."/>
            <person name="Watson M."/>
            <person name="Adriaenssens E.M."/>
            <person name="Foster-Nyarko E."/>
            <person name="Jarju S."/>
            <person name="Secka A."/>
            <person name="Antonio M."/>
            <person name="Oren A."/>
            <person name="Chaudhuri R.R."/>
            <person name="La Ragione R."/>
            <person name="Hildebrand F."/>
            <person name="Pallen M.J."/>
        </authorList>
    </citation>
    <scope>NUCLEOTIDE SEQUENCE</scope>
    <source>
        <strain evidence="1">CHK195-26880</strain>
    </source>
</reference>
<dbReference type="AlphaFoldDB" id="A0A9D1GCB8"/>
<comment type="caution">
    <text evidence="1">The sequence shown here is derived from an EMBL/GenBank/DDBJ whole genome shotgun (WGS) entry which is preliminary data.</text>
</comment>
<sequence length="91" mass="10916">MNYKERLKQYLEEDVIYSEYKSGRCDMSDFDNFCIEHCKDIECLLKENEKQKEVIDKLTKTIYEIDELRKTTGGYPSNYIDNLLDTLKEVE</sequence>
<organism evidence="1 2">
    <name type="scientific">Candidatus Onthousia faecipullorum</name>
    <dbReference type="NCBI Taxonomy" id="2840887"/>
    <lineage>
        <taxon>Bacteria</taxon>
        <taxon>Bacillati</taxon>
        <taxon>Bacillota</taxon>
        <taxon>Bacilli</taxon>
        <taxon>Candidatus Onthousia</taxon>
    </lineage>
</organism>
<dbReference type="EMBL" id="DVKQ01000092">
    <property type="protein sequence ID" value="HIT38226.1"/>
    <property type="molecule type" value="Genomic_DNA"/>
</dbReference>
<evidence type="ECO:0000313" key="2">
    <source>
        <dbReference type="Proteomes" id="UP000886833"/>
    </source>
</evidence>